<name>A0A2V1EAV5_9PLEO</name>
<evidence type="ECO:0000313" key="2">
    <source>
        <dbReference type="Proteomes" id="UP000244855"/>
    </source>
</evidence>
<evidence type="ECO:0000313" key="1">
    <source>
        <dbReference type="EMBL" id="PVI06784.1"/>
    </source>
</evidence>
<accession>A0A2V1EAV5</accession>
<dbReference type="Proteomes" id="UP000244855">
    <property type="component" value="Unassembled WGS sequence"/>
</dbReference>
<proteinExistence type="predicted"/>
<dbReference type="EMBL" id="KZ805307">
    <property type="protein sequence ID" value="PVI06784.1"/>
    <property type="molecule type" value="Genomic_DNA"/>
</dbReference>
<keyword evidence="2" id="KW-1185">Reference proteome</keyword>
<organism evidence="1 2">
    <name type="scientific">Periconia macrospinosa</name>
    <dbReference type="NCBI Taxonomy" id="97972"/>
    <lineage>
        <taxon>Eukaryota</taxon>
        <taxon>Fungi</taxon>
        <taxon>Dikarya</taxon>
        <taxon>Ascomycota</taxon>
        <taxon>Pezizomycotina</taxon>
        <taxon>Dothideomycetes</taxon>
        <taxon>Pleosporomycetidae</taxon>
        <taxon>Pleosporales</taxon>
        <taxon>Massarineae</taxon>
        <taxon>Periconiaceae</taxon>
        <taxon>Periconia</taxon>
    </lineage>
</organism>
<dbReference type="AlphaFoldDB" id="A0A2V1EAV5"/>
<reference evidence="1 2" key="1">
    <citation type="journal article" date="2018" name="Sci. Rep.">
        <title>Comparative genomics provides insights into the lifestyle and reveals functional heterogeneity of dark septate endophytic fungi.</title>
        <authorList>
            <person name="Knapp D.G."/>
            <person name="Nemeth J.B."/>
            <person name="Barry K."/>
            <person name="Hainaut M."/>
            <person name="Henrissat B."/>
            <person name="Johnson J."/>
            <person name="Kuo A."/>
            <person name="Lim J.H.P."/>
            <person name="Lipzen A."/>
            <person name="Nolan M."/>
            <person name="Ohm R.A."/>
            <person name="Tamas L."/>
            <person name="Grigoriev I.V."/>
            <person name="Spatafora J.W."/>
            <person name="Nagy L.G."/>
            <person name="Kovacs G.M."/>
        </authorList>
    </citation>
    <scope>NUCLEOTIDE SEQUENCE [LARGE SCALE GENOMIC DNA]</scope>
    <source>
        <strain evidence="1 2">DSE2036</strain>
    </source>
</reference>
<gene>
    <name evidence="1" type="ORF">DM02DRAFT_408147</name>
</gene>
<protein>
    <submittedName>
        <fullName evidence="1">Uncharacterized protein</fullName>
    </submittedName>
</protein>
<sequence length="65" mass="7739">MHLKYHSNGSFYRRHRHEHSYSDNRAEEHLLLNYNILHLIHQLAHMVLTFHLPAFASFVCAVNSI</sequence>